<accession>A0A4P8N2N3</accession>
<protein>
    <submittedName>
        <fullName evidence="1">Uncharacterized protein</fullName>
    </submittedName>
</protein>
<name>A0A4P8N2N3_9CAUD</name>
<dbReference type="Proteomes" id="UP000301273">
    <property type="component" value="Segment"/>
</dbReference>
<evidence type="ECO:0000313" key="2">
    <source>
        <dbReference type="Proteomes" id="UP000301273"/>
    </source>
</evidence>
<gene>
    <name evidence="1" type="ORF">Barba10S_gp058</name>
</gene>
<reference evidence="1 2" key="1">
    <citation type="submission" date="2019-03" db="EMBL/GenBank/DDBJ databases">
        <title>Genomic and seasonal variations among aquatic phages infecting the Baltic Sea Gammaproteobacteria Rheinheimera sp. bal341.</title>
        <authorList>
            <person name="Nilsson E."/>
            <person name="Li K."/>
            <person name="Fridlund J."/>
            <person name="Sulcius S."/>
            <person name="Bunse C."/>
            <person name="Karlsson C.M.G."/>
            <person name="Lindh M."/>
            <person name="Lundin D."/>
            <person name="Pinhassi J."/>
            <person name="Holmfeldt K."/>
        </authorList>
    </citation>
    <scope>NUCLEOTIDE SEQUENCE [LARGE SCALE GENOMIC DNA]</scope>
</reference>
<dbReference type="EMBL" id="MK719717">
    <property type="protein sequence ID" value="QCQ60104.1"/>
    <property type="molecule type" value="Genomic_DNA"/>
</dbReference>
<evidence type="ECO:0000313" key="1">
    <source>
        <dbReference type="EMBL" id="QCQ60104.1"/>
    </source>
</evidence>
<organism evidence="1 2">
    <name type="scientific">Rheinheimera phage vB_RspM_Barba10S</name>
    <dbReference type="NCBI Taxonomy" id="2565645"/>
    <lineage>
        <taxon>Viruses</taxon>
        <taxon>Duplodnaviria</taxon>
        <taxon>Heunggongvirae</taxon>
        <taxon>Uroviricota</taxon>
        <taxon>Caudoviricetes</taxon>
        <taxon>Barbavirus</taxon>
        <taxon>Barbavirus barba18A</taxon>
    </lineage>
</organism>
<proteinExistence type="predicted"/>
<sequence>MNYDQQAREDYKSSPKSIYFWLLAASYLYYHEPHRTSLLSDECFDKMCKYLLSNFDTLSKHSKLSHLVTQSHLQAGSFYDILDNDYPVWLVRMAQYMSDRL</sequence>